<comment type="caution">
    <text evidence="9">The sequence shown here is derived from an EMBL/GenBank/DDBJ whole genome shotgun (WGS) entry which is preliminary data.</text>
</comment>
<dbReference type="EC" id="3.5.2.17" evidence="7"/>
<dbReference type="Proteomes" id="UP000278036">
    <property type="component" value="Unassembled WGS sequence"/>
</dbReference>
<comment type="function">
    <text evidence="2">Catalyzes the hydrolysis of 5-hydroxyisourate (HIU) to 2-oxo-4-hydroxy-4-carboxy-5-ureidoimidazoline (OHCU).</text>
</comment>
<dbReference type="NCBIfam" id="TIGR02962">
    <property type="entry name" value="hdxy_isourate"/>
    <property type="match status" value="1"/>
</dbReference>
<gene>
    <name evidence="9" type="primary">uraH</name>
    <name evidence="9" type="ORF">D6Z83_07470</name>
    <name evidence="10" type="ORF">EBE87_20195</name>
</gene>
<dbReference type="PANTHER" id="PTHR10395">
    <property type="entry name" value="URICASE AND TRANSTHYRETIN-RELATED"/>
    <property type="match status" value="1"/>
</dbReference>
<protein>
    <recommendedName>
        <fullName evidence="7">5-hydroxyisourate hydrolase</fullName>
        <shortName evidence="7">HIU hydrolase</shortName>
        <shortName evidence="7">HIUHase</shortName>
        <ecNumber evidence="7">3.5.2.17</ecNumber>
    </recommendedName>
</protein>
<dbReference type="InterPro" id="IPR036817">
    <property type="entry name" value="Transthyretin/HIU_hydrolase_sf"/>
</dbReference>
<dbReference type="FunCoup" id="A0A3A9JJQ9">
    <property type="interactions" value="145"/>
</dbReference>
<evidence type="ECO:0000313" key="11">
    <source>
        <dbReference type="Proteomes" id="UP000274097"/>
    </source>
</evidence>
<dbReference type="InParanoid" id="A0A3A9JJQ9"/>
<keyword evidence="5 7" id="KW-0659">Purine metabolism</keyword>
<dbReference type="PANTHER" id="PTHR10395:SF7">
    <property type="entry name" value="5-HYDROXYISOURATE HYDROLASE"/>
    <property type="match status" value="1"/>
</dbReference>
<dbReference type="Proteomes" id="UP000274097">
    <property type="component" value="Unassembled WGS sequence"/>
</dbReference>
<dbReference type="InterPro" id="IPR023418">
    <property type="entry name" value="Thyroxine_BS"/>
</dbReference>
<comment type="catalytic activity">
    <reaction evidence="1 7">
        <text>5-hydroxyisourate + H2O = 5-hydroxy-2-oxo-4-ureido-2,5-dihydro-1H-imidazole-5-carboxylate + H(+)</text>
        <dbReference type="Rhea" id="RHEA:23736"/>
        <dbReference type="ChEBI" id="CHEBI:15377"/>
        <dbReference type="ChEBI" id="CHEBI:15378"/>
        <dbReference type="ChEBI" id="CHEBI:18072"/>
        <dbReference type="ChEBI" id="CHEBI:58639"/>
        <dbReference type="EC" id="3.5.2.17"/>
    </reaction>
</comment>
<evidence type="ECO:0000256" key="7">
    <source>
        <dbReference type="RuleBase" id="RU361270"/>
    </source>
</evidence>
<comment type="subunit">
    <text evidence="4 7">Homotetramer.</text>
</comment>
<dbReference type="SUPFAM" id="SSF49472">
    <property type="entry name" value="Transthyretin (synonym: prealbumin)"/>
    <property type="match status" value="1"/>
</dbReference>
<dbReference type="Gene3D" id="2.60.40.180">
    <property type="entry name" value="Transthyretin/hydroxyisourate hydrolase domain"/>
    <property type="match status" value="1"/>
</dbReference>
<keyword evidence="11" id="KW-1185">Reference proteome</keyword>
<evidence type="ECO:0000256" key="1">
    <source>
        <dbReference type="ARBA" id="ARBA00001043"/>
    </source>
</evidence>
<dbReference type="OrthoDB" id="9792386at2"/>
<dbReference type="AlphaFoldDB" id="A0A3A9JJQ9"/>
<name>A0A3A9JJQ9_9PROT</name>
<feature type="domain" description="Transthyretin/hydroxyisourate hydrolase" evidence="8">
    <location>
        <begin position="6"/>
        <end position="113"/>
    </location>
</feature>
<dbReference type="GO" id="GO:0033971">
    <property type="term" value="F:hydroxyisourate hydrolase activity"/>
    <property type="evidence" value="ECO:0007669"/>
    <property type="project" value="UniProtKB-EC"/>
</dbReference>
<sequence>MKPSALTTHVLDTAAGIPAAGVAVELWRMEDATLVTRATTNADGRTDAPLMDAASFRPGRYELRFAVGDYFRARGQAAGFLDVVALNVGLEAGRGHYHVPLLCSPWSYSTYRGS</sequence>
<dbReference type="CDD" id="cd05822">
    <property type="entry name" value="TLP_HIUase"/>
    <property type="match status" value="1"/>
</dbReference>
<dbReference type="EMBL" id="RAQU01000031">
    <property type="protein sequence ID" value="RKK04805.1"/>
    <property type="molecule type" value="Genomic_DNA"/>
</dbReference>
<dbReference type="InterPro" id="IPR023416">
    <property type="entry name" value="Transthyretin/HIU_hydrolase_d"/>
</dbReference>
<comment type="similarity">
    <text evidence="3 7">Belongs to the transthyretin family. 5-hydroxyisourate hydrolase subfamily.</text>
</comment>
<evidence type="ECO:0000256" key="3">
    <source>
        <dbReference type="ARBA" id="ARBA00009850"/>
    </source>
</evidence>
<dbReference type="GO" id="GO:0006144">
    <property type="term" value="P:purine nucleobase metabolic process"/>
    <property type="evidence" value="ECO:0007669"/>
    <property type="project" value="UniProtKB-KW"/>
</dbReference>
<evidence type="ECO:0000256" key="6">
    <source>
        <dbReference type="ARBA" id="ARBA00022801"/>
    </source>
</evidence>
<evidence type="ECO:0000256" key="4">
    <source>
        <dbReference type="ARBA" id="ARBA00011881"/>
    </source>
</evidence>
<organism evidence="9 12">
    <name type="scientific">Teichococcus wenyumeiae</name>
    <dbReference type="NCBI Taxonomy" id="2478470"/>
    <lineage>
        <taxon>Bacteria</taxon>
        <taxon>Pseudomonadati</taxon>
        <taxon>Pseudomonadota</taxon>
        <taxon>Alphaproteobacteria</taxon>
        <taxon>Acetobacterales</taxon>
        <taxon>Roseomonadaceae</taxon>
        <taxon>Roseomonas</taxon>
    </lineage>
</organism>
<evidence type="ECO:0000259" key="8">
    <source>
        <dbReference type="Pfam" id="PF00576"/>
    </source>
</evidence>
<dbReference type="Pfam" id="PF00576">
    <property type="entry name" value="Transthyretin"/>
    <property type="match status" value="1"/>
</dbReference>
<evidence type="ECO:0000256" key="2">
    <source>
        <dbReference type="ARBA" id="ARBA00002704"/>
    </source>
</evidence>
<reference evidence="9 12" key="1">
    <citation type="submission" date="2018-09" db="EMBL/GenBank/DDBJ databases">
        <title>Roseomonas sp. nov., isolated from feces of Tibetan antelopes in the Qinghai-Tibet plateau, China.</title>
        <authorList>
            <person name="Tian Z."/>
        </authorList>
    </citation>
    <scope>NUCLEOTIDE SEQUENCE [LARGE SCALE GENOMIC DNA]</scope>
    <source>
        <strain evidence="10 11">Z23</strain>
        <strain evidence="9 12">Z24</strain>
    </source>
</reference>
<proteinExistence type="inferred from homology"/>
<evidence type="ECO:0000313" key="10">
    <source>
        <dbReference type="EMBL" id="RMI19473.1"/>
    </source>
</evidence>
<dbReference type="PROSITE" id="PS00768">
    <property type="entry name" value="TRANSTHYRETIN_1"/>
    <property type="match status" value="1"/>
</dbReference>
<evidence type="ECO:0000313" key="12">
    <source>
        <dbReference type="Proteomes" id="UP000278036"/>
    </source>
</evidence>
<evidence type="ECO:0000256" key="5">
    <source>
        <dbReference type="ARBA" id="ARBA00022631"/>
    </source>
</evidence>
<accession>A0A3A9JJQ9</accession>
<keyword evidence="6 7" id="KW-0378">Hydrolase</keyword>
<evidence type="ECO:0000313" key="9">
    <source>
        <dbReference type="EMBL" id="RKK04805.1"/>
    </source>
</evidence>
<dbReference type="InterPro" id="IPR014306">
    <property type="entry name" value="Hydroxyisourate_hydrolase"/>
</dbReference>
<dbReference type="RefSeq" id="WP_120637704.1">
    <property type="nucleotide sequence ID" value="NZ_RAQU01000031.1"/>
</dbReference>
<dbReference type="EMBL" id="RFLX01000019">
    <property type="protein sequence ID" value="RMI19473.1"/>
    <property type="molecule type" value="Genomic_DNA"/>
</dbReference>